<proteinExistence type="predicted"/>
<evidence type="ECO:0000256" key="1">
    <source>
        <dbReference type="SAM" id="MobiDB-lite"/>
    </source>
</evidence>
<comment type="caution">
    <text evidence="2">The sequence shown here is derived from an EMBL/GenBank/DDBJ whole genome shotgun (WGS) entry which is preliminary data.</text>
</comment>
<dbReference type="EMBL" id="JAQQAF010000002">
    <property type="protein sequence ID" value="KAJ8505218.1"/>
    <property type="molecule type" value="Genomic_DNA"/>
</dbReference>
<keyword evidence="3" id="KW-1185">Reference proteome</keyword>
<protein>
    <submittedName>
        <fullName evidence="2">Uncharacterized protein</fullName>
    </submittedName>
</protein>
<evidence type="ECO:0000313" key="2">
    <source>
        <dbReference type="EMBL" id="KAJ8505218.1"/>
    </source>
</evidence>
<dbReference type="Proteomes" id="UP001222027">
    <property type="component" value="Unassembled WGS sequence"/>
</dbReference>
<reference evidence="2 3" key="1">
    <citation type="submission" date="2022-12" db="EMBL/GenBank/DDBJ databases">
        <title>Chromosome-scale assembly of the Ensete ventricosum genome.</title>
        <authorList>
            <person name="Dussert Y."/>
            <person name="Stocks J."/>
            <person name="Wendawek A."/>
            <person name="Woldeyes F."/>
            <person name="Nichols R.A."/>
            <person name="Borrell J.S."/>
        </authorList>
    </citation>
    <scope>NUCLEOTIDE SEQUENCE [LARGE SCALE GENOMIC DNA]</scope>
    <source>
        <strain evidence="3">cv. Maze</strain>
        <tissue evidence="2">Seeds</tissue>
    </source>
</reference>
<dbReference type="AlphaFoldDB" id="A0AAV8RI29"/>
<organism evidence="2 3">
    <name type="scientific">Ensete ventricosum</name>
    <name type="common">Abyssinian banana</name>
    <name type="synonym">Musa ensete</name>
    <dbReference type="NCBI Taxonomy" id="4639"/>
    <lineage>
        <taxon>Eukaryota</taxon>
        <taxon>Viridiplantae</taxon>
        <taxon>Streptophyta</taxon>
        <taxon>Embryophyta</taxon>
        <taxon>Tracheophyta</taxon>
        <taxon>Spermatophyta</taxon>
        <taxon>Magnoliopsida</taxon>
        <taxon>Liliopsida</taxon>
        <taxon>Zingiberales</taxon>
        <taxon>Musaceae</taxon>
        <taxon>Ensete</taxon>
    </lineage>
</organism>
<gene>
    <name evidence="2" type="ORF">OPV22_006104</name>
</gene>
<feature type="region of interest" description="Disordered" evidence="1">
    <location>
        <begin position="1"/>
        <end position="39"/>
    </location>
</feature>
<evidence type="ECO:0000313" key="3">
    <source>
        <dbReference type="Proteomes" id="UP001222027"/>
    </source>
</evidence>
<sequence>MASATTARPTAATPAATAATAATPAASAATPAASVATPAASSAATIVLLPLGLRLMAVAAVEDDDCRDGYRRCHQAQHEQKPRHL</sequence>
<accession>A0AAV8RI29</accession>
<name>A0AAV8RI29_ENSVE</name>